<accession>A0A9X1WYQ9</accession>
<dbReference type="RefSeq" id="WP_245127960.1">
    <property type="nucleotide sequence ID" value="NZ_JALJEJ010000001.1"/>
</dbReference>
<reference evidence="2" key="1">
    <citation type="submission" date="2022-04" db="EMBL/GenBank/DDBJ databases">
        <title>Mucilaginibacter sp. RS28 isolated from freshwater.</title>
        <authorList>
            <person name="Ko S.-R."/>
        </authorList>
    </citation>
    <scope>NUCLEOTIDE SEQUENCE</scope>
    <source>
        <strain evidence="2">RS28</strain>
    </source>
</reference>
<evidence type="ECO:0000313" key="3">
    <source>
        <dbReference type="Proteomes" id="UP001139450"/>
    </source>
</evidence>
<keyword evidence="1" id="KW-1133">Transmembrane helix</keyword>
<feature type="transmembrane region" description="Helical" evidence="1">
    <location>
        <begin position="36"/>
        <end position="55"/>
    </location>
</feature>
<protein>
    <submittedName>
        <fullName evidence="2">Uncharacterized protein</fullName>
    </submittedName>
</protein>
<dbReference type="EMBL" id="JALJEJ010000001">
    <property type="protein sequence ID" value="MCJ8208122.1"/>
    <property type="molecule type" value="Genomic_DNA"/>
</dbReference>
<keyword evidence="1" id="KW-0472">Membrane</keyword>
<sequence length="147" mass="16061">MSRFVKPVPFGLPARAAAAASGSSPAKEYFERIGKYVPGEIIASYTALNALLVAFPEQIKYGAFIFCFILCWVLTPVYFKLISTPADRPSLKMQQIISLIAFPIWAYAIDGGKGIFGKEVFDIYYQAVGGALLIVFTLISGAFYPTV</sequence>
<keyword evidence="1" id="KW-0812">Transmembrane</keyword>
<name>A0A9X1WYQ9_9SPHI</name>
<organism evidence="2 3">
    <name type="scientific">Mucilaginibacter straminoryzae</name>
    <dbReference type="NCBI Taxonomy" id="2932774"/>
    <lineage>
        <taxon>Bacteria</taxon>
        <taxon>Pseudomonadati</taxon>
        <taxon>Bacteroidota</taxon>
        <taxon>Sphingobacteriia</taxon>
        <taxon>Sphingobacteriales</taxon>
        <taxon>Sphingobacteriaceae</taxon>
        <taxon>Mucilaginibacter</taxon>
    </lineage>
</organism>
<evidence type="ECO:0000256" key="1">
    <source>
        <dbReference type="SAM" id="Phobius"/>
    </source>
</evidence>
<dbReference type="Proteomes" id="UP001139450">
    <property type="component" value="Unassembled WGS sequence"/>
</dbReference>
<feature type="transmembrane region" description="Helical" evidence="1">
    <location>
        <begin position="123"/>
        <end position="144"/>
    </location>
</feature>
<gene>
    <name evidence="2" type="ORF">MUY27_00285</name>
</gene>
<dbReference type="AlphaFoldDB" id="A0A9X1WYQ9"/>
<keyword evidence="3" id="KW-1185">Reference proteome</keyword>
<feature type="transmembrane region" description="Helical" evidence="1">
    <location>
        <begin position="91"/>
        <end position="108"/>
    </location>
</feature>
<proteinExistence type="predicted"/>
<feature type="transmembrane region" description="Helical" evidence="1">
    <location>
        <begin position="61"/>
        <end position="79"/>
    </location>
</feature>
<comment type="caution">
    <text evidence="2">The sequence shown here is derived from an EMBL/GenBank/DDBJ whole genome shotgun (WGS) entry which is preliminary data.</text>
</comment>
<evidence type="ECO:0000313" key="2">
    <source>
        <dbReference type="EMBL" id="MCJ8208122.1"/>
    </source>
</evidence>